<evidence type="ECO:0000313" key="9">
    <source>
        <dbReference type="Proteomes" id="UP000451233"/>
    </source>
</evidence>
<dbReference type="PANTHER" id="PTHR43047">
    <property type="entry name" value="TWO-COMPONENT HISTIDINE PROTEIN KINASE"/>
    <property type="match status" value="1"/>
</dbReference>
<keyword evidence="3" id="KW-0808">Transferase</keyword>
<dbReference type="InterPro" id="IPR003594">
    <property type="entry name" value="HATPase_dom"/>
</dbReference>
<feature type="transmembrane region" description="Helical" evidence="5">
    <location>
        <begin position="180"/>
        <end position="199"/>
    </location>
</feature>
<organism evidence="8 9">
    <name type="scientific">Hufsiella ginkgonis</name>
    <dbReference type="NCBI Taxonomy" id="2695274"/>
    <lineage>
        <taxon>Bacteria</taxon>
        <taxon>Pseudomonadati</taxon>
        <taxon>Bacteroidota</taxon>
        <taxon>Sphingobacteriia</taxon>
        <taxon>Sphingobacteriales</taxon>
        <taxon>Sphingobacteriaceae</taxon>
        <taxon>Hufsiella</taxon>
    </lineage>
</organism>
<sequence>MTFQFNVFSVILLVSGSLTLILAFFLLNKRKGVRMLWGLIMLCAAVWALTYALELASSTLEEILFWTNFEYLGIALIPAIWILFILTFIGKGHWLTPNVVFLIFLDPIITLLLVWTNSWHHLHYARVTLEASGPFPMIGLQKGPWYYVHTAYFYVMLSWGIYLFSAKLKHADLLYRRQNIMVLIGALIPWFVNFMYLVGIRPFKNLDLTPYAFIITSLTIGIALLRFRLFDIIPIAREKILEAIPDGVLVVDVHNRVIDSNPKIREIFNFSGPSLVGIPVGKLLGEEYLSALPPETGDNAHSAIEVLVGGRLKYFAVTGTPLFERNTVYSGRIYLFREITELKEKEANLVNLNALKDRLFSIIAHDLRSPLLSLLDLLRMTNEKVVTEEEFHSFLPDFIRNVGYTSNMVENLLHWSKSQLKGEQINRTDFDFRELVASGIAQLRESAEKKGVRIVSNLGEPIMVYADPDMIRAVYRNLVSNAIKFCRPGDEISILASRKDGRLDVCINDTGSGISEEDIGKLFQLNPFTRRGTMNEQGTGLGLLICKDFLEKNDGSIRVKSTLGIGSSFCFDLPLSGVGH</sequence>
<evidence type="ECO:0000259" key="6">
    <source>
        <dbReference type="PROSITE" id="PS50109"/>
    </source>
</evidence>
<dbReference type="SUPFAM" id="SSF55874">
    <property type="entry name" value="ATPase domain of HSP90 chaperone/DNA topoisomerase II/histidine kinase"/>
    <property type="match status" value="1"/>
</dbReference>
<dbReference type="SUPFAM" id="SSF47384">
    <property type="entry name" value="Homodimeric domain of signal transducing histidine kinase"/>
    <property type="match status" value="1"/>
</dbReference>
<dbReference type="GO" id="GO:0000155">
    <property type="term" value="F:phosphorelay sensor kinase activity"/>
    <property type="evidence" value="ECO:0007669"/>
    <property type="project" value="InterPro"/>
</dbReference>
<proteinExistence type="predicted"/>
<dbReference type="InterPro" id="IPR000014">
    <property type="entry name" value="PAS"/>
</dbReference>
<evidence type="ECO:0000256" key="2">
    <source>
        <dbReference type="ARBA" id="ARBA00012438"/>
    </source>
</evidence>
<keyword evidence="4" id="KW-0418">Kinase</keyword>
<dbReference type="InterPro" id="IPR035965">
    <property type="entry name" value="PAS-like_dom_sf"/>
</dbReference>
<dbReference type="Pfam" id="PF02518">
    <property type="entry name" value="HATPase_c"/>
    <property type="match status" value="1"/>
</dbReference>
<dbReference type="EMBL" id="WVHS01000001">
    <property type="protein sequence ID" value="MXV14368.1"/>
    <property type="molecule type" value="Genomic_DNA"/>
</dbReference>
<evidence type="ECO:0000256" key="5">
    <source>
        <dbReference type="SAM" id="Phobius"/>
    </source>
</evidence>
<feature type="transmembrane region" description="Helical" evidence="5">
    <location>
        <begin position="95"/>
        <end position="115"/>
    </location>
</feature>
<feature type="transmembrane region" description="Helical" evidence="5">
    <location>
        <begin position="145"/>
        <end position="168"/>
    </location>
</feature>
<keyword evidence="5" id="KW-0812">Transmembrane</keyword>
<keyword evidence="9" id="KW-1185">Reference proteome</keyword>
<dbReference type="Gene3D" id="1.10.287.130">
    <property type="match status" value="1"/>
</dbReference>
<dbReference type="RefSeq" id="WP_160905343.1">
    <property type="nucleotide sequence ID" value="NZ_WVHS01000001.1"/>
</dbReference>
<dbReference type="GO" id="GO:0006355">
    <property type="term" value="P:regulation of DNA-templated transcription"/>
    <property type="evidence" value="ECO:0007669"/>
    <property type="project" value="InterPro"/>
</dbReference>
<dbReference type="SMART" id="SM00091">
    <property type="entry name" value="PAS"/>
    <property type="match status" value="1"/>
</dbReference>
<dbReference type="Proteomes" id="UP000451233">
    <property type="component" value="Unassembled WGS sequence"/>
</dbReference>
<dbReference type="EC" id="2.7.13.3" evidence="2"/>
<evidence type="ECO:0000256" key="3">
    <source>
        <dbReference type="ARBA" id="ARBA00022679"/>
    </source>
</evidence>
<keyword evidence="5" id="KW-0472">Membrane</keyword>
<gene>
    <name evidence="8" type="ORF">GS398_03590</name>
</gene>
<dbReference type="PROSITE" id="PS50112">
    <property type="entry name" value="PAS"/>
    <property type="match status" value="1"/>
</dbReference>
<dbReference type="InterPro" id="IPR005467">
    <property type="entry name" value="His_kinase_dom"/>
</dbReference>
<keyword evidence="5" id="KW-1133">Transmembrane helix</keyword>
<evidence type="ECO:0000256" key="4">
    <source>
        <dbReference type="ARBA" id="ARBA00022777"/>
    </source>
</evidence>
<evidence type="ECO:0000313" key="8">
    <source>
        <dbReference type="EMBL" id="MXV14368.1"/>
    </source>
</evidence>
<dbReference type="GO" id="GO:0009927">
    <property type="term" value="F:histidine phosphotransfer kinase activity"/>
    <property type="evidence" value="ECO:0007669"/>
    <property type="project" value="TreeGrafter"/>
</dbReference>
<dbReference type="Gene3D" id="3.30.450.20">
    <property type="entry name" value="PAS domain"/>
    <property type="match status" value="1"/>
</dbReference>
<name>A0A7K1XU90_9SPHI</name>
<comment type="caution">
    <text evidence="8">The sequence shown here is derived from an EMBL/GenBank/DDBJ whole genome shotgun (WGS) entry which is preliminary data.</text>
</comment>
<feature type="transmembrane region" description="Helical" evidence="5">
    <location>
        <begin position="6"/>
        <end position="28"/>
    </location>
</feature>
<dbReference type="InterPro" id="IPR036097">
    <property type="entry name" value="HisK_dim/P_sf"/>
</dbReference>
<dbReference type="PROSITE" id="PS50109">
    <property type="entry name" value="HIS_KIN"/>
    <property type="match status" value="1"/>
</dbReference>
<dbReference type="Gene3D" id="3.30.565.10">
    <property type="entry name" value="Histidine kinase-like ATPase, C-terminal domain"/>
    <property type="match status" value="1"/>
</dbReference>
<dbReference type="InterPro" id="IPR036890">
    <property type="entry name" value="HATPase_C_sf"/>
</dbReference>
<dbReference type="InterPro" id="IPR031621">
    <property type="entry name" value="HisKA_7TM"/>
</dbReference>
<comment type="catalytic activity">
    <reaction evidence="1">
        <text>ATP + protein L-histidine = ADP + protein N-phospho-L-histidine.</text>
        <dbReference type="EC" id="2.7.13.3"/>
    </reaction>
</comment>
<dbReference type="PRINTS" id="PR00344">
    <property type="entry name" value="BCTRLSENSOR"/>
</dbReference>
<dbReference type="AlphaFoldDB" id="A0A7K1XU90"/>
<feature type="domain" description="PAS" evidence="7">
    <location>
        <begin position="238"/>
        <end position="311"/>
    </location>
</feature>
<feature type="transmembrane region" description="Helical" evidence="5">
    <location>
        <begin position="35"/>
        <end position="53"/>
    </location>
</feature>
<reference evidence="8 9" key="1">
    <citation type="submission" date="2019-11" db="EMBL/GenBank/DDBJ databases">
        <title>Pedobacter sp. HMF7056 Genome sequencing and assembly.</title>
        <authorList>
            <person name="Kang H."/>
            <person name="Kim H."/>
            <person name="Joh K."/>
        </authorList>
    </citation>
    <scope>NUCLEOTIDE SEQUENCE [LARGE SCALE GENOMIC DNA]</scope>
    <source>
        <strain evidence="8 9">HMF7056</strain>
    </source>
</reference>
<dbReference type="SMART" id="SM00387">
    <property type="entry name" value="HATPase_c"/>
    <property type="match status" value="1"/>
</dbReference>
<dbReference type="PANTHER" id="PTHR43047:SF72">
    <property type="entry name" value="OSMOSENSING HISTIDINE PROTEIN KINASE SLN1"/>
    <property type="match status" value="1"/>
</dbReference>
<feature type="transmembrane region" description="Helical" evidence="5">
    <location>
        <begin position="211"/>
        <end position="229"/>
    </location>
</feature>
<dbReference type="GO" id="GO:0005886">
    <property type="term" value="C:plasma membrane"/>
    <property type="evidence" value="ECO:0007669"/>
    <property type="project" value="TreeGrafter"/>
</dbReference>
<dbReference type="InterPro" id="IPR013767">
    <property type="entry name" value="PAS_fold"/>
</dbReference>
<dbReference type="CDD" id="cd00130">
    <property type="entry name" value="PAS"/>
    <property type="match status" value="1"/>
</dbReference>
<dbReference type="InterPro" id="IPR004358">
    <property type="entry name" value="Sig_transdc_His_kin-like_C"/>
</dbReference>
<evidence type="ECO:0000259" key="7">
    <source>
        <dbReference type="PROSITE" id="PS50112"/>
    </source>
</evidence>
<evidence type="ECO:0000256" key="1">
    <source>
        <dbReference type="ARBA" id="ARBA00000085"/>
    </source>
</evidence>
<protein>
    <recommendedName>
        <fullName evidence="2">histidine kinase</fullName>
        <ecNumber evidence="2">2.7.13.3</ecNumber>
    </recommendedName>
</protein>
<feature type="transmembrane region" description="Helical" evidence="5">
    <location>
        <begin position="65"/>
        <end position="88"/>
    </location>
</feature>
<dbReference type="Pfam" id="PF16927">
    <property type="entry name" value="HisKA_7TM"/>
    <property type="match status" value="1"/>
</dbReference>
<feature type="domain" description="Histidine kinase" evidence="6">
    <location>
        <begin position="362"/>
        <end position="577"/>
    </location>
</feature>
<dbReference type="Pfam" id="PF00989">
    <property type="entry name" value="PAS"/>
    <property type="match status" value="1"/>
</dbReference>
<dbReference type="SUPFAM" id="SSF55785">
    <property type="entry name" value="PYP-like sensor domain (PAS domain)"/>
    <property type="match status" value="1"/>
</dbReference>
<accession>A0A7K1XU90</accession>